<sequence length="362" mass="42821">MDKFEFYIDFEAITLDYMRKIIKKKWLTNSNIDDNQLKKLKSEDFIFCYTIGYFKETNFSKFTKKTTFIKFKSFGNNRDNELSVKILNDLRFLTGIKDFMPNENNSVFYSWGGLLEDKVLMKIFNLKTDNLTNRQISIDKLIPQNLFEKKYISNWDLLIKSYPNNPILNLKIRKKTTREADSTGEKMCVLGSIFLLDKWNDDTLYKIKEKDIKILMNDIKIYNSDDVCKLALIHKYWEVSNEIINLIKKIENERNSIISAKSQNIWLLRGIEKYLHDLKLTPTECSKLITLENNEIESSENIEKIKVINKLTKKFGNIKLFEILDLLNTEINKLQNEIEKYNSKILLVASQTYKKNKITPKL</sequence>
<dbReference type="Proteomes" id="UP000464317">
    <property type="component" value="Chromosome"/>
</dbReference>
<gene>
    <name evidence="2" type="ORF">JPM2_5480</name>
</gene>
<evidence type="ECO:0000313" key="3">
    <source>
        <dbReference type="Proteomes" id="UP000464317"/>
    </source>
</evidence>
<feature type="coiled-coil region" evidence="1">
    <location>
        <begin position="317"/>
        <end position="351"/>
    </location>
</feature>
<dbReference type="AlphaFoldDB" id="A0A809RSD3"/>
<keyword evidence="3" id="KW-1185">Reference proteome</keyword>
<dbReference type="RefSeq" id="WP_161553271.1">
    <property type="nucleotide sequence ID" value="NZ_AP022325.1"/>
</dbReference>
<evidence type="ECO:0000313" key="2">
    <source>
        <dbReference type="EMBL" id="BBU47855.1"/>
    </source>
</evidence>
<accession>A0A809RSD3</accession>
<evidence type="ECO:0000256" key="1">
    <source>
        <dbReference type="SAM" id="Coils"/>
    </source>
</evidence>
<dbReference type="KEGG" id="mfel:JPM2_5480"/>
<keyword evidence="1" id="KW-0175">Coiled coil</keyword>
<protein>
    <submittedName>
        <fullName evidence="2">Uncharacterized protein</fullName>
    </submittedName>
</protein>
<organism evidence="2 3">
    <name type="scientific">Mycoplasmopsis felis</name>
    <dbReference type="NCBI Taxonomy" id="33923"/>
    <lineage>
        <taxon>Bacteria</taxon>
        <taxon>Bacillati</taxon>
        <taxon>Mycoplasmatota</taxon>
        <taxon>Mycoplasmoidales</taxon>
        <taxon>Metamycoplasmataceae</taxon>
        <taxon>Mycoplasmopsis</taxon>
    </lineage>
</organism>
<dbReference type="EMBL" id="AP022325">
    <property type="protein sequence ID" value="BBU47855.1"/>
    <property type="molecule type" value="Genomic_DNA"/>
</dbReference>
<reference evidence="2 3" key="1">
    <citation type="submission" date="2020-01" db="EMBL/GenBank/DDBJ databases">
        <title>Complete genome sequence of Mycoplasma felis strain Myco-2.</title>
        <authorList>
            <person name="Kinoshita Y."/>
            <person name="Niwa H."/>
            <person name="Uchida-Fujii E."/>
            <person name="Nukada T."/>
        </authorList>
    </citation>
    <scope>NUCLEOTIDE SEQUENCE [LARGE SCALE GENOMIC DNA]</scope>
    <source>
        <strain evidence="2 3">Myco-2</strain>
    </source>
</reference>
<name>A0A809RSD3_9BACT</name>
<proteinExistence type="predicted"/>